<evidence type="ECO:0000259" key="2">
    <source>
        <dbReference type="Pfam" id="PF05425"/>
    </source>
</evidence>
<name>A0A0J6ITN9_9PSED</name>
<dbReference type="GO" id="GO:0016020">
    <property type="term" value="C:membrane"/>
    <property type="evidence" value="ECO:0007669"/>
    <property type="project" value="InterPro"/>
</dbReference>
<dbReference type="PATRIC" id="fig|1608994.3.peg.1066"/>
<feature type="transmembrane region" description="Helical" evidence="1">
    <location>
        <begin position="7"/>
        <end position="31"/>
    </location>
</feature>
<dbReference type="EMBL" id="JYLF01000001">
    <property type="protein sequence ID" value="KMN15653.1"/>
    <property type="molecule type" value="Genomic_DNA"/>
</dbReference>
<reference evidence="3 4" key="1">
    <citation type="submission" date="2015-02" db="EMBL/GenBank/DDBJ databases">
        <title>Pseudomonas helleri sp. nov. and Pseudomonas weihenstephanensis sp. nov., isolated from raw cows milk.</title>
        <authorList>
            <person name="von Neubeck M."/>
            <person name="Huptas C."/>
            <person name="Wenning M."/>
            <person name="Scherer S."/>
        </authorList>
    </citation>
    <scope>NUCLEOTIDE SEQUENCE [LARGE SCALE GENOMIC DNA]</scope>
    <source>
        <strain evidence="3 4">DSM 29166</strain>
    </source>
</reference>
<keyword evidence="1" id="KW-1133">Transmembrane helix</keyword>
<comment type="caution">
    <text evidence="3">The sequence shown here is derived from an EMBL/GenBank/DDBJ whole genome shotgun (WGS) entry which is preliminary data.</text>
</comment>
<keyword evidence="1" id="KW-0472">Membrane</keyword>
<feature type="transmembrane region" description="Helical" evidence="1">
    <location>
        <begin position="86"/>
        <end position="105"/>
    </location>
</feature>
<dbReference type="InterPro" id="IPR008457">
    <property type="entry name" value="Cu-R_CopD_dom"/>
</dbReference>
<dbReference type="AlphaFoldDB" id="A0A0J6ITN9"/>
<evidence type="ECO:0000313" key="4">
    <source>
        <dbReference type="Proteomes" id="UP000036325"/>
    </source>
</evidence>
<feature type="domain" description="Copper resistance protein D" evidence="2">
    <location>
        <begin position="50"/>
        <end position="152"/>
    </location>
</feature>
<dbReference type="OrthoDB" id="8419862at2"/>
<evidence type="ECO:0000256" key="1">
    <source>
        <dbReference type="SAM" id="Phobius"/>
    </source>
</evidence>
<feature type="transmembrane region" description="Helical" evidence="1">
    <location>
        <begin position="51"/>
        <end position="74"/>
    </location>
</feature>
<accession>A0A0J6ITN9</accession>
<feature type="transmembrane region" description="Helical" evidence="1">
    <location>
        <begin position="132"/>
        <end position="152"/>
    </location>
</feature>
<sequence>MTAFALALAYSLHVLAALIWVGGMFFAWMILRPASVAALDGPVRLKLWVEVFQRFFGWVWVAVVILPISGVGLLQIRFNGFETAPRYVQIMMGLYIVMVALFIRIQSLQLPELRKAVESEQWATGAAVMGKIRRLVGCNLIVGLVLVAIAAARPVF</sequence>
<evidence type="ECO:0000313" key="3">
    <source>
        <dbReference type="EMBL" id="KMN15653.1"/>
    </source>
</evidence>
<dbReference type="RefSeq" id="WP_048362710.1">
    <property type="nucleotide sequence ID" value="NZ_JYLF01000001.1"/>
</dbReference>
<keyword evidence="1" id="KW-0812">Transmembrane</keyword>
<proteinExistence type="predicted"/>
<dbReference type="STRING" id="1608994.TU86_02465"/>
<organism evidence="3 4">
    <name type="scientific">Pseudomonas weihenstephanensis</name>
    <dbReference type="NCBI Taxonomy" id="1608994"/>
    <lineage>
        <taxon>Bacteria</taxon>
        <taxon>Pseudomonadati</taxon>
        <taxon>Pseudomonadota</taxon>
        <taxon>Gammaproteobacteria</taxon>
        <taxon>Pseudomonadales</taxon>
        <taxon>Pseudomonadaceae</taxon>
        <taxon>Pseudomonas</taxon>
    </lineage>
</organism>
<dbReference type="Pfam" id="PF05425">
    <property type="entry name" value="CopD"/>
    <property type="match status" value="1"/>
</dbReference>
<dbReference type="Proteomes" id="UP000036325">
    <property type="component" value="Unassembled WGS sequence"/>
</dbReference>
<gene>
    <name evidence="3" type="ORF">TU86_02465</name>
</gene>
<protein>
    <submittedName>
        <fullName evidence="3">Membrane protein</fullName>
    </submittedName>
</protein>